<keyword evidence="4" id="KW-0547">Nucleotide-binding</keyword>
<accession>A0A0S7XUM3</accession>
<dbReference type="GO" id="GO:0004832">
    <property type="term" value="F:valine-tRNA ligase activity"/>
    <property type="evidence" value="ECO:0007669"/>
    <property type="project" value="UniProtKB-UniRule"/>
</dbReference>
<feature type="domain" description="Aminoacyl-tRNA synthetase class Ia" evidence="13">
    <location>
        <begin position="285"/>
        <end position="409"/>
    </location>
</feature>
<dbReference type="PATRIC" id="fig|1703775.3.peg.3482"/>
<dbReference type="GO" id="GO:0002161">
    <property type="term" value="F:aminoacyl-tRNA deacylase activity"/>
    <property type="evidence" value="ECO:0007669"/>
    <property type="project" value="InterPro"/>
</dbReference>
<dbReference type="PANTHER" id="PTHR11946:SF93">
    <property type="entry name" value="VALINE--TRNA LIGASE, CHLOROPLASTIC_MITOCHONDRIAL 2"/>
    <property type="match status" value="1"/>
</dbReference>
<evidence type="ECO:0000259" key="13">
    <source>
        <dbReference type="Pfam" id="PF00133"/>
    </source>
</evidence>
<keyword evidence="2" id="KW-0963">Cytoplasm</keyword>
<evidence type="ECO:0000256" key="4">
    <source>
        <dbReference type="ARBA" id="ARBA00022741"/>
    </source>
</evidence>
<dbReference type="Pfam" id="PF00133">
    <property type="entry name" value="tRNA-synt_1"/>
    <property type="match status" value="2"/>
</dbReference>
<dbReference type="InterPro" id="IPR002303">
    <property type="entry name" value="Valyl-tRNA_ligase"/>
</dbReference>
<evidence type="ECO:0000256" key="3">
    <source>
        <dbReference type="ARBA" id="ARBA00022598"/>
    </source>
</evidence>
<keyword evidence="7" id="KW-0175">Coiled coil</keyword>
<feature type="domain" description="Methionyl/Valyl/Leucyl/Isoleucyl-tRNA synthetase anticodon-binding" evidence="14">
    <location>
        <begin position="451"/>
        <end position="598"/>
    </location>
</feature>
<dbReference type="SUPFAM" id="SSF46589">
    <property type="entry name" value="tRNA-binding arm"/>
    <property type="match status" value="1"/>
</dbReference>
<keyword evidence="5" id="KW-0067">ATP-binding</keyword>
<evidence type="ECO:0000256" key="11">
    <source>
        <dbReference type="ARBA" id="ARBA00060830"/>
    </source>
</evidence>
<dbReference type="Gene3D" id="3.40.50.620">
    <property type="entry name" value="HUPs"/>
    <property type="match status" value="2"/>
</dbReference>
<dbReference type="Pfam" id="PF10458">
    <property type="entry name" value="Val_tRNA-synt_C"/>
    <property type="match status" value="1"/>
</dbReference>
<dbReference type="InterPro" id="IPR014729">
    <property type="entry name" value="Rossmann-like_a/b/a_fold"/>
</dbReference>
<dbReference type="EC" id="6.1.1.9" evidence="1 12"/>
<dbReference type="SUPFAM" id="SSF52374">
    <property type="entry name" value="Nucleotidylyl transferase"/>
    <property type="match status" value="1"/>
</dbReference>
<dbReference type="FunFam" id="1.10.287.380:FF:000001">
    <property type="entry name" value="Valine--tRNA ligase"/>
    <property type="match status" value="1"/>
</dbReference>
<name>A0A0S7XUM3_UNCSA</name>
<keyword evidence="6" id="KW-0648">Protein biosynthesis</keyword>
<dbReference type="GO" id="GO:0005524">
    <property type="term" value="F:ATP binding"/>
    <property type="evidence" value="ECO:0007669"/>
    <property type="project" value="UniProtKB-KW"/>
</dbReference>
<dbReference type="Gene3D" id="3.90.740.10">
    <property type="entry name" value="Valyl/Leucyl/Isoleucyl-tRNA synthetase, editing domain"/>
    <property type="match status" value="1"/>
</dbReference>
<dbReference type="NCBIfam" id="NF004349">
    <property type="entry name" value="PRK05729.1"/>
    <property type="match status" value="1"/>
</dbReference>
<dbReference type="Gene3D" id="1.10.287.380">
    <property type="entry name" value="Valyl-tRNA synthetase, C-terminal domain"/>
    <property type="match status" value="1"/>
</dbReference>
<protein>
    <recommendedName>
        <fullName evidence="9 12">Valine--tRNA ligase</fullName>
        <ecNumber evidence="1 12">6.1.1.9</ecNumber>
    </recommendedName>
</protein>
<dbReference type="AlphaFoldDB" id="A0A0S7XUM3"/>
<dbReference type="Pfam" id="PF08264">
    <property type="entry name" value="Anticodon_1"/>
    <property type="match status" value="1"/>
</dbReference>
<evidence type="ECO:0000313" key="17">
    <source>
        <dbReference type="Proteomes" id="UP000051861"/>
    </source>
</evidence>
<evidence type="ECO:0000256" key="12">
    <source>
        <dbReference type="NCBIfam" id="TIGR00422"/>
    </source>
</evidence>
<dbReference type="InterPro" id="IPR002300">
    <property type="entry name" value="aa-tRNA-synth_Ia"/>
</dbReference>
<dbReference type="SUPFAM" id="SSF47323">
    <property type="entry name" value="Anticodon-binding domain of a subclass of class I aminoacyl-tRNA synthetases"/>
    <property type="match status" value="1"/>
</dbReference>
<feature type="domain" description="Aminoacyl-tRNA synthetase class Ia" evidence="13">
    <location>
        <begin position="3"/>
        <end position="277"/>
    </location>
</feature>
<dbReference type="InterPro" id="IPR009080">
    <property type="entry name" value="tRNAsynth_Ia_anticodon-bd"/>
</dbReference>
<feature type="domain" description="Valyl-tRNA synthetase tRNA-binding arm" evidence="15">
    <location>
        <begin position="663"/>
        <end position="727"/>
    </location>
</feature>
<dbReference type="PRINTS" id="PR00986">
    <property type="entry name" value="TRNASYNTHVAL"/>
</dbReference>
<dbReference type="GO" id="GO:0005829">
    <property type="term" value="C:cytosol"/>
    <property type="evidence" value="ECO:0007669"/>
    <property type="project" value="TreeGrafter"/>
</dbReference>
<reference evidence="16 17" key="1">
    <citation type="journal article" date="2015" name="Microbiome">
        <title>Genomic resolution of linkages in carbon, nitrogen, and sulfur cycling among widespread estuary sediment bacteria.</title>
        <authorList>
            <person name="Baker B.J."/>
            <person name="Lazar C.S."/>
            <person name="Teske A.P."/>
            <person name="Dick G.J."/>
        </authorList>
    </citation>
    <scope>NUCLEOTIDE SEQUENCE [LARGE SCALE GENOMIC DNA]</scope>
    <source>
        <strain evidence="16">DG_54_3</strain>
    </source>
</reference>
<evidence type="ECO:0000256" key="8">
    <source>
        <dbReference type="ARBA" id="ARBA00023146"/>
    </source>
</evidence>
<sequence length="729" mass="84867">REFITLYNEGLIYRGKRLVNWCPKCGTAISDIEVEHETKKGNLWWIKYPIEGTRDHVTVATTRPETMLGDTAVAVNPKDKRYKKLVGKMLILPLVNRRLPIIKDDFVDPEFGTGAVKVTPAHDPNDFEMGERHELPRVNILTPDAKITFEQFEEHEKGEVAELEGMDRYKARKRLVEMLEERGFLEKIEEYETSIGHCYRCKDVVEPYLSDQWFVKVKDLAREAIKVVEEGKIKYVPERWTKIYINWMVNLKDWCISRQLWWGHRIPVWYRSEEVYVGEDPPKGEGWEQDPDVFDTWFSSALWPFSTLGWPDKTKDLETFYPTDVLVTGYDIITFWVSRMIMTGMHFMKKEPFHTVFIHGLVRDAKGKKMSKSFGNVIDPLEIIDKVGADALRFALISLITGQGQDIKLTQDKITEARNFANKIWNVSRFVLMNLDKKIKLEIPEDLGLADRWIISRYQSLIKEVADLMEDYDLGEAARKLYEFLWGEFCDWYVEISKIDLYSNDAKRKERALKVLIYVLEGTLRLLHPFMPFISEEIWQLLKDRVEGGGAEKSIFLTSWPEADKKLIDKKTEAEMSLLMELITKIRNIKAEMGVQTKDIEIVFVAPKKDERAAIELGKDYMNFLAKAKKMDIWSKVKEKPEQSATGVVSDIQFFVPLKGLIDIDKEIGRLKKEDQKIEQELGRIKKLLSNKNFTSKAPLEAVEKEKARERDLAEKKKIISERLKDLVG</sequence>
<dbReference type="FunFam" id="3.40.50.620:FF:000098">
    <property type="entry name" value="Valine--tRNA ligase"/>
    <property type="match status" value="1"/>
</dbReference>
<comment type="similarity">
    <text evidence="11">Belongs to the class-I aminoacyl-tRNA synthetase family. ValS type 1 subfamily.</text>
</comment>
<dbReference type="CDD" id="cd07962">
    <property type="entry name" value="Anticodon_Ia_Val"/>
    <property type="match status" value="1"/>
</dbReference>
<dbReference type="FunFam" id="1.10.730.10:FF:000014">
    <property type="entry name" value="Valine--tRNA ligase"/>
    <property type="match status" value="1"/>
</dbReference>
<dbReference type="PANTHER" id="PTHR11946">
    <property type="entry name" value="VALYL-TRNA SYNTHETASES"/>
    <property type="match status" value="1"/>
</dbReference>
<dbReference type="InterPro" id="IPR009008">
    <property type="entry name" value="Val/Leu/Ile-tRNA-synth_edit"/>
</dbReference>
<keyword evidence="3" id="KW-0436">Ligase</keyword>
<evidence type="ECO:0000256" key="2">
    <source>
        <dbReference type="ARBA" id="ARBA00022490"/>
    </source>
</evidence>
<organism evidence="16 17">
    <name type="scientific">candidate division WOR-1 bacterium DG_54_3</name>
    <dbReference type="NCBI Taxonomy" id="1703775"/>
    <lineage>
        <taxon>Bacteria</taxon>
        <taxon>Bacillati</taxon>
        <taxon>Saganbacteria</taxon>
    </lineage>
</organism>
<dbReference type="InterPro" id="IPR033705">
    <property type="entry name" value="Anticodon_Ia_Val"/>
</dbReference>
<dbReference type="Gene3D" id="1.10.730.10">
    <property type="entry name" value="Isoleucyl-tRNA Synthetase, Domain 1"/>
    <property type="match status" value="1"/>
</dbReference>
<evidence type="ECO:0000313" key="16">
    <source>
        <dbReference type="EMBL" id="KPJ66119.1"/>
    </source>
</evidence>
<evidence type="ECO:0000259" key="14">
    <source>
        <dbReference type="Pfam" id="PF08264"/>
    </source>
</evidence>
<dbReference type="SUPFAM" id="SSF50677">
    <property type="entry name" value="ValRS/IleRS/LeuRS editing domain"/>
    <property type="match status" value="1"/>
</dbReference>
<dbReference type="InterPro" id="IPR019499">
    <property type="entry name" value="Val-tRNA_synth_tRNA-bd"/>
</dbReference>
<gene>
    <name evidence="16" type="ORF">AMJ44_08880</name>
</gene>
<dbReference type="GO" id="GO:0006438">
    <property type="term" value="P:valyl-tRNA aminoacylation"/>
    <property type="evidence" value="ECO:0007669"/>
    <property type="project" value="UniProtKB-UniRule"/>
</dbReference>
<dbReference type="InterPro" id="IPR013155">
    <property type="entry name" value="M/V/L/I-tRNA-synth_anticd-bd"/>
</dbReference>
<proteinExistence type="inferred from homology"/>
<evidence type="ECO:0000256" key="5">
    <source>
        <dbReference type="ARBA" id="ARBA00022840"/>
    </source>
</evidence>
<evidence type="ECO:0000259" key="15">
    <source>
        <dbReference type="Pfam" id="PF10458"/>
    </source>
</evidence>
<dbReference type="FunFam" id="3.90.740.10:FF:000005">
    <property type="entry name" value="Valine--tRNA ligase, mitochondrial"/>
    <property type="match status" value="1"/>
</dbReference>
<comment type="catalytic activity">
    <reaction evidence="10">
        <text>tRNA(Val) + L-valine + ATP = L-valyl-tRNA(Val) + AMP + diphosphate</text>
        <dbReference type="Rhea" id="RHEA:10704"/>
        <dbReference type="Rhea" id="RHEA-COMP:9672"/>
        <dbReference type="Rhea" id="RHEA-COMP:9708"/>
        <dbReference type="ChEBI" id="CHEBI:30616"/>
        <dbReference type="ChEBI" id="CHEBI:33019"/>
        <dbReference type="ChEBI" id="CHEBI:57762"/>
        <dbReference type="ChEBI" id="CHEBI:78442"/>
        <dbReference type="ChEBI" id="CHEBI:78537"/>
        <dbReference type="ChEBI" id="CHEBI:456215"/>
        <dbReference type="EC" id="6.1.1.9"/>
    </reaction>
</comment>
<evidence type="ECO:0000256" key="9">
    <source>
        <dbReference type="ARBA" id="ARBA00024407"/>
    </source>
</evidence>
<dbReference type="InterPro" id="IPR010978">
    <property type="entry name" value="tRNA-bd_arm"/>
</dbReference>
<evidence type="ECO:0000256" key="10">
    <source>
        <dbReference type="ARBA" id="ARBA00047552"/>
    </source>
</evidence>
<dbReference type="EMBL" id="LIZX01000090">
    <property type="protein sequence ID" value="KPJ66119.1"/>
    <property type="molecule type" value="Genomic_DNA"/>
</dbReference>
<evidence type="ECO:0000256" key="7">
    <source>
        <dbReference type="ARBA" id="ARBA00023054"/>
    </source>
</evidence>
<evidence type="ECO:0000256" key="1">
    <source>
        <dbReference type="ARBA" id="ARBA00013169"/>
    </source>
</evidence>
<comment type="caution">
    <text evidence="16">The sequence shown here is derived from an EMBL/GenBank/DDBJ whole genome shotgun (WGS) entry which is preliminary data.</text>
</comment>
<keyword evidence="8 16" id="KW-0030">Aminoacyl-tRNA synthetase</keyword>
<dbReference type="NCBIfam" id="TIGR00422">
    <property type="entry name" value="valS"/>
    <property type="match status" value="1"/>
</dbReference>
<evidence type="ECO:0000256" key="6">
    <source>
        <dbReference type="ARBA" id="ARBA00022917"/>
    </source>
</evidence>
<dbReference type="InterPro" id="IPR037118">
    <property type="entry name" value="Val-tRNA_synth_C_sf"/>
</dbReference>
<feature type="non-terminal residue" evidence="16">
    <location>
        <position position="1"/>
    </location>
</feature>
<dbReference type="Proteomes" id="UP000051861">
    <property type="component" value="Unassembled WGS sequence"/>
</dbReference>